<keyword evidence="4" id="KW-1185">Reference proteome</keyword>
<name>A0ABV6DCX1_9HYPH</name>
<dbReference type="RefSeq" id="WP_261522772.1">
    <property type="nucleotide sequence ID" value="NZ_JAODNW010000042.1"/>
</dbReference>
<evidence type="ECO:0000259" key="2">
    <source>
        <dbReference type="Pfam" id="PF02538"/>
    </source>
</evidence>
<dbReference type="Pfam" id="PF02538">
    <property type="entry name" value="Hydantoinase_B"/>
    <property type="match status" value="1"/>
</dbReference>
<dbReference type="Proteomes" id="UP001589755">
    <property type="component" value="Unassembled WGS sequence"/>
</dbReference>
<protein>
    <submittedName>
        <fullName evidence="3">Hydantoinase B/oxoprolinase family protein</fullName>
    </submittedName>
</protein>
<comment type="caution">
    <text evidence="3">The sequence shown here is derived from an EMBL/GenBank/DDBJ whole genome shotgun (WGS) entry which is preliminary data.</text>
</comment>
<dbReference type="PANTHER" id="PTHR11365:SF23">
    <property type="entry name" value="HYPOTHETICAL 5-OXOPROLINASE (EUROFUNG)-RELATED"/>
    <property type="match status" value="1"/>
</dbReference>
<dbReference type="EMBL" id="JBHLXD010000058">
    <property type="protein sequence ID" value="MFC0210509.1"/>
    <property type="molecule type" value="Genomic_DNA"/>
</dbReference>
<accession>A0ABV6DCX1</accession>
<feature type="region of interest" description="Disordered" evidence="1">
    <location>
        <begin position="551"/>
        <end position="583"/>
    </location>
</feature>
<reference evidence="3 4" key="1">
    <citation type="submission" date="2024-09" db="EMBL/GenBank/DDBJ databases">
        <authorList>
            <person name="Sun Q."/>
            <person name="Mori K."/>
        </authorList>
    </citation>
    <scope>NUCLEOTIDE SEQUENCE [LARGE SCALE GENOMIC DNA]</scope>
    <source>
        <strain evidence="3 4">CCM 8543</strain>
    </source>
</reference>
<dbReference type="PANTHER" id="PTHR11365">
    <property type="entry name" value="5-OXOPROLINASE RELATED"/>
    <property type="match status" value="1"/>
</dbReference>
<evidence type="ECO:0000313" key="4">
    <source>
        <dbReference type="Proteomes" id="UP001589755"/>
    </source>
</evidence>
<proteinExistence type="predicted"/>
<dbReference type="InterPro" id="IPR045079">
    <property type="entry name" value="Oxoprolinase-like"/>
</dbReference>
<sequence>MTNLPNDPITLEIIQNSLQAAADEMFAVMKKTAMSSIIYEVLDMGTGITDAKGALASSGAGIPAFVGVLDKAVKVIVGKFDKPGDIEPGDVFATNDPYWGGVTHLNDIIVAMPVFAGGRIIAWTANIAHNSDVGGMAPGSLTGEATEIFQEGLRLPAIKIISKGEPIRSVMEIIKTNSRMPDVLEGDVWAAIASVRIGAKRLVEIAEKYGVGTFETAMSSFMDYGEQVSLKELAKLPKGTFELSEEQDDGRVFNVKITISDTEFIVDLRDNPDQSVSPVNTSRDGVMVSAQMLFKSLTDPYSAANEGSFRPIRLLTREGSVFQAKEPAPIGFYYEIELRVYDLMWRCLAQHMPERLAAGHFASVCGTFIGGIHPDTGRQYTIIEPQLGGWGANRDRDGNSAIFCGFHGETYNCPAEINEARNGLYVDRMELNMEPGGEGKFTGGRGIVMDYRVRADNGFLTVGYTRSKFPAWSLDGGREGSPNYVKVIRKDGSEEKYSFVSELTTHTDDVIRVITGNGGGFGDPRERDPKLVAEDIRNGLITLERAKEVYGFTGSDQSQRGGTDERESAEDHVSEPGRRQRGA</sequence>
<organism evidence="3 4">
    <name type="scientific">Chelativorans intermedius</name>
    <dbReference type="NCBI Taxonomy" id="515947"/>
    <lineage>
        <taxon>Bacteria</taxon>
        <taxon>Pseudomonadati</taxon>
        <taxon>Pseudomonadota</taxon>
        <taxon>Alphaproteobacteria</taxon>
        <taxon>Hyphomicrobiales</taxon>
        <taxon>Phyllobacteriaceae</taxon>
        <taxon>Chelativorans</taxon>
    </lineage>
</organism>
<gene>
    <name evidence="3" type="ORF">ACFFJ2_19145</name>
</gene>
<evidence type="ECO:0000256" key="1">
    <source>
        <dbReference type="SAM" id="MobiDB-lite"/>
    </source>
</evidence>
<feature type="domain" description="Hydantoinase B/oxoprolinase" evidence="2">
    <location>
        <begin position="7"/>
        <end position="524"/>
    </location>
</feature>
<dbReference type="InterPro" id="IPR003692">
    <property type="entry name" value="Hydantoinase_B"/>
</dbReference>
<evidence type="ECO:0000313" key="3">
    <source>
        <dbReference type="EMBL" id="MFC0210509.1"/>
    </source>
</evidence>
<feature type="compositionally biased region" description="Basic and acidic residues" evidence="1">
    <location>
        <begin position="562"/>
        <end position="583"/>
    </location>
</feature>